<comment type="caution">
    <text evidence="2">The sequence shown here is derived from an EMBL/GenBank/DDBJ whole genome shotgun (WGS) entry which is preliminary data.</text>
</comment>
<organism evidence="2 3">
    <name type="scientific">Candidatus Woesebacteria bacterium GW2011_GWC1_38_13</name>
    <dbReference type="NCBI Taxonomy" id="1618583"/>
    <lineage>
        <taxon>Bacteria</taxon>
        <taxon>Candidatus Woeseibacteriota</taxon>
    </lineage>
</organism>
<feature type="transmembrane region" description="Helical" evidence="1">
    <location>
        <begin position="7"/>
        <end position="25"/>
    </location>
</feature>
<dbReference type="AlphaFoldDB" id="A0A0G0IMV1"/>
<evidence type="ECO:0000256" key="1">
    <source>
        <dbReference type="SAM" id="Phobius"/>
    </source>
</evidence>
<keyword evidence="1" id="KW-0812">Transmembrane</keyword>
<dbReference type="EMBL" id="LBUE01000005">
    <property type="protein sequence ID" value="KKQ56603.1"/>
    <property type="molecule type" value="Genomic_DNA"/>
</dbReference>
<evidence type="ECO:0000313" key="3">
    <source>
        <dbReference type="Proteomes" id="UP000034096"/>
    </source>
</evidence>
<name>A0A0G0IMV1_9BACT</name>
<keyword evidence="1" id="KW-0472">Membrane</keyword>
<evidence type="ECO:0000313" key="2">
    <source>
        <dbReference type="EMBL" id="KKQ56603.1"/>
    </source>
</evidence>
<proteinExistence type="predicted"/>
<dbReference type="Proteomes" id="UP000034096">
    <property type="component" value="Unassembled WGS sequence"/>
</dbReference>
<keyword evidence="1" id="KW-1133">Transmembrane helix</keyword>
<reference evidence="2 3" key="1">
    <citation type="journal article" date="2015" name="Nature">
        <title>rRNA introns, odd ribosomes, and small enigmatic genomes across a large radiation of phyla.</title>
        <authorList>
            <person name="Brown C.T."/>
            <person name="Hug L.A."/>
            <person name="Thomas B.C."/>
            <person name="Sharon I."/>
            <person name="Castelle C.J."/>
            <person name="Singh A."/>
            <person name="Wilkins M.J."/>
            <person name="Williams K.H."/>
            <person name="Banfield J.F."/>
        </authorList>
    </citation>
    <scope>NUCLEOTIDE SEQUENCE [LARGE SCALE GENOMIC DNA]</scope>
</reference>
<sequence>MGLKKTSYIFLGIIILVIVVSVLYFSSQKTQKTPADTKKTASVQIPSPYLPKEYKWQFPVNINIKPENMNIPNKAMVYEIQEKPISFEELSKIAKTLGFNTQNYRLTEDKIMGKTYSYSEENKVLRIVPSHHIIDYKILNKFPNNSTIEATDENTIVDLAKNFIVDNNLISNPENLFFTKIQFFYLDEMGHISDETKANVVRVTFTKKINNYDLISPSFETGSASVLFNSNKEPVFVYIDDSPEVKNYKEYLLKNIDEIKSEIQNYSTLKSVNKGLISPLEIDEDSIIEANIDSIEIAYTQELNLKQKYLQPVFVLSGYIKTKDRGDVEATLLLPSISDTNYNP</sequence>
<dbReference type="STRING" id="1618583.US75_C0005G0028"/>
<accession>A0A0G0IMV1</accession>
<protein>
    <submittedName>
        <fullName evidence="2">Uncharacterized protein</fullName>
    </submittedName>
</protein>
<gene>
    <name evidence="2" type="ORF">US75_C0005G0028</name>
</gene>